<dbReference type="SUPFAM" id="SSF51445">
    <property type="entry name" value="(Trans)glycosidases"/>
    <property type="match status" value="1"/>
</dbReference>
<evidence type="ECO:0000256" key="9">
    <source>
        <dbReference type="ARBA" id="ARBA00031501"/>
    </source>
</evidence>
<proteinExistence type="inferred from homology"/>
<evidence type="ECO:0000256" key="10">
    <source>
        <dbReference type="RuleBase" id="RU361207"/>
    </source>
</evidence>
<evidence type="ECO:0000313" key="14">
    <source>
        <dbReference type="Proteomes" id="UP000295135"/>
    </source>
</evidence>
<dbReference type="Proteomes" id="UP000295135">
    <property type="component" value="Unassembled WGS sequence"/>
</dbReference>
<keyword evidence="5 10" id="KW-0328">Glycosyltransferase</keyword>
<dbReference type="InterPro" id="IPR017853">
    <property type="entry name" value="GH"/>
</dbReference>
<dbReference type="PANTHER" id="PTHR32438">
    <property type="entry name" value="4-ALPHA-GLUCANOTRANSFERASE DPE1, CHLOROPLASTIC/AMYLOPLASTIC"/>
    <property type="match status" value="1"/>
</dbReference>
<evidence type="ECO:0000256" key="3">
    <source>
        <dbReference type="ARBA" id="ARBA00012560"/>
    </source>
</evidence>
<dbReference type="GO" id="GO:0004134">
    <property type="term" value="F:4-alpha-glucanotransferase activity"/>
    <property type="evidence" value="ECO:0007669"/>
    <property type="project" value="UniProtKB-EC"/>
</dbReference>
<gene>
    <name evidence="13" type="ORF">EDC61_106119</name>
</gene>
<sequence length="734" mass="81879">MSAALHQLCELVGILPDYYDIWGHRHETSDATRRALLEAMGIACASEAECAAASQGWQEATWRRRLPPVRVAPLDTPIELDLHLPERAADRVCTWRLTQEDGHRLHGQFTPAALEQGEARELDGAPWRRYRLYLPPLGAPGYHRLEIDLPDGAHGLPLIVHPRRCHQPACLGEGGRVWGLSVQLYGVRSRRNWGMGDFGDLGRLLAWAAQNGAACVGVNPLHALYPHNPLHISPYSPSSRQFVNTLYLDVEAVPEFADCAEARAALAEPAFQAKLQGLRAAELVDYAGVAEAKGRILPLLYHHFRTSHLAQHTARAKAFRAFQQTHGEDLRRFALYQALQAHLHAHDATLWGWPVWPEAWRDPNSREVQTFAAAHAERIEYFEYLQWLAEDQLAELRTKAERLGLGIGLYQDLAVGVDKGGAETWAHHELFALEARTGCPPDDFNPRGQDWGLPPWIPHRLREAGYAPFIAALRANMRHAGALRLDHVMGLMRLYWVPPGMQGDAGAYLSYPFADLLGILALESLRNQCLIIGEDLGTVPDEVRHKLHEYGVLSYKLFYFEREPDGHFRAPGHFPAQSLVAASTHDLATLKGFWQGGDITLREQLQLYPSEHLRASQIAGREADRWRLLQALERDGLLPEGVPADPAQVPELTPELIQAIHQRLARSPAQLFIVQAEDMLGETEQANLPGTVDEHPNWRRKLSVELEAWPGDARTRGTARALGAERPGGAGHPG</sequence>
<dbReference type="GO" id="GO:0005975">
    <property type="term" value="P:carbohydrate metabolic process"/>
    <property type="evidence" value="ECO:0007669"/>
    <property type="project" value="InterPro"/>
</dbReference>
<keyword evidence="14" id="KW-1185">Reference proteome</keyword>
<evidence type="ECO:0000256" key="6">
    <source>
        <dbReference type="ARBA" id="ARBA00022679"/>
    </source>
</evidence>
<protein>
    <recommendedName>
        <fullName evidence="4 10">4-alpha-glucanotransferase</fullName>
        <ecNumber evidence="3 10">2.4.1.25</ecNumber>
    </recommendedName>
    <alternativeName>
        <fullName evidence="8 10">Amylomaltase</fullName>
    </alternativeName>
    <alternativeName>
        <fullName evidence="9 10">Disproportionating enzyme</fullName>
    </alternativeName>
</protein>
<dbReference type="InterPro" id="IPR003385">
    <property type="entry name" value="Glyco_hydro_77"/>
</dbReference>
<keyword evidence="7 10" id="KW-0119">Carbohydrate metabolism</keyword>
<dbReference type="EC" id="2.4.1.25" evidence="3 10"/>
<evidence type="ECO:0000313" key="13">
    <source>
        <dbReference type="EMBL" id="TCS72204.1"/>
    </source>
</evidence>
<feature type="compositionally biased region" description="Low complexity" evidence="11">
    <location>
        <begin position="716"/>
        <end position="725"/>
    </location>
</feature>
<dbReference type="NCBIfam" id="TIGR00217">
    <property type="entry name" value="malQ"/>
    <property type="match status" value="1"/>
</dbReference>
<evidence type="ECO:0000256" key="1">
    <source>
        <dbReference type="ARBA" id="ARBA00000439"/>
    </source>
</evidence>
<keyword evidence="6 10" id="KW-0808">Transferase</keyword>
<dbReference type="Pfam" id="PF02446">
    <property type="entry name" value="Glyco_hydro_77"/>
    <property type="match status" value="1"/>
</dbReference>
<comment type="catalytic activity">
    <reaction evidence="1 10">
        <text>Transfers a segment of a (1-&gt;4)-alpha-D-glucan to a new position in an acceptor, which may be glucose or a (1-&gt;4)-alpha-D-glucan.</text>
        <dbReference type="EC" id="2.4.1.25"/>
    </reaction>
</comment>
<feature type="domain" description="MalQ N-terminal beta-sandwich" evidence="12">
    <location>
        <begin position="66"/>
        <end position="162"/>
    </location>
</feature>
<evidence type="ECO:0000256" key="4">
    <source>
        <dbReference type="ARBA" id="ARBA00020295"/>
    </source>
</evidence>
<comment type="similarity">
    <text evidence="2 10">Belongs to the disproportionating enzyme family.</text>
</comment>
<evidence type="ECO:0000256" key="5">
    <source>
        <dbReference type="ARBA" id="ARBA00022676"/>
    </source>
</evidence>
<dbReference type="RefSeq" id="WP_126463786.1">
    <property type="nucleotide sequence ID" value="NZ_AP018721.1"/>
</dbReference>
<dbReference type="Gene3D" id="3.20.20.80">
    <property type="entry name" value="Glycosidases"/>
    <property type="match status" value="1"/>
</dbReference>
<name>A0A4R3JYY0_9PROT</name>
<reference evidence="13 14" key="1">
    <citation type="submission" date="2019-03" db="EMBL/GenBank/DDBJ databases">
        <title>Genomic Encyclopedia of Type Strains, Phase IV (KMG-IV): sequencing the most valuable type-strain genomes for metagenomic binning, comparative biology and taxonomic classification.</title>
        <authorList>
            <person name="Goeker M."/>
        </authorList>
    </citation>
    <scope>NUCLEOTIDE SEQUENCE [LARGE SCALE GENOMIC DNA]</scope>
    <source>
        <strain evidence="13 14">DSM 103923</strain>
    </source>
</reference>
<organism evidence="13 14">
    <name type="scientific">Sulfuritortus calidifontis</name>
    <dbReference type="NCBI Taxonomy" id="1914471"/>
    <lineage>
        <taxon>Bacteria</taxon>
        <taxon>Pseudomonadati</taxon>
        <taxon>Pseudomonadota</taxon>
        <taxon>Betaproteobacteria</taxon>
        <taxon>Nitrosomonadales</taxon>
        <taxon>Thiobacillaceae</taxon>
        <taxon>Sulfuritortus</taxon>
    </lineage>
</organism>
<dbReference type="PANTHER" id="PTHR32438:SF5">
    <property type="entry name" value="4-ALPHA-GLUCANOTRANSFERASE DPE1, CHLOROPLASTIC_AMYLOPLASTIC"/>
    <property type="match status" value="1"/>
</dbReference>
<dbReference type="EMBL" id="SLZY01000006">
    <property type="protein sequence ID" value="TCS72204.1"/>
    <property type="molecule type" value="Genomic_DNA"/>
</dbReference>
<dbReference type="InterPro" id="IPR048458">
    <property type="entry name" value="MalQ_N"/>
</dbReference>
<evidence type="ECO:0000256" key="2">
    <source>
        <dbReference type="ARBA" id="ARBA00005684"/>
    </source>
</evidence>
<comment type="caution">
    <text evidence="13">The sequence shown here is derived from an EMBL/GenBank/DDBJ whole genome shotgun (WGS) entry which is preliminary data.</text>
</comment>
<feature type="region of interest" description="Disordered" evidence="11">
    <location>
        <begin position="714"/>
        <end position="734"/>
    </location>
</feature>
<accession>A0A4R3JYY0</accession>
<dbReference type="OrthoDB" id="9761577at2"/>
<dbReference type="AlphaFoldDB" id="A0A4R3JYY0"/>
<evidence type="ECO:0000256" key="11">
    <source>
        <dbReference type="SAM" id="MobiDB-lite"/>
    </source>
</evidence>
<dbReference type="Pfam" id="PF21226">
    <property type="entry name" value="MalQ_N"/>
    <property type="match status" value="1"/>
</dbReference>
<evidence type="ECO:0000259" key="12">
    <source>
        <dbReference type="Pfam" id="PF21226"/>
    </source>
</evidence>
<evidence type="ECO:0000256" key="8">
    <source>
        <dbReference type="ARBA" id="ARBA00031423"/>
    </source>
</evidence>
<evidence type="ECO:0000256" key="7">
    <source>
        <dbReference type="ARBA" id="ARBA00023277"/>
    </source>
</evidence>